<name>A0A0F7KUA3_9SPHN</name>
<keyword evidence="2" id="KW-1185">Reference proteome</keyword>
<dbReference type="RefSeq" id="WP_179945420.1">
    <property type="nucleotide sequence ID" value="NZ_CP011452.2"/>
</dbReference>
<dbReference type="KEGG" id="aay:WYH_02876"/>
<gene>
    <name evidence="1" type="ORF">WYH_02876</name>
</gene>
<organism evidence="1 2">
    <name type="scientific">Croceibacterium atlanticum</name>
    <dbReference type="NCBI Taxonomy" id="1267766"/>
    <lineage>
        <taxon>Bacteria</taxon>
        <taxon>Pseudomonadati</taxon>
        <taxon>Pseudomonadota</taxon>
        <taxon>Alphaproteobacteria</taxon>
        <taxon>Sphingomonadales</taxon>
        <taxon>Erythrobacteraceae</taxon>
        <taxon>Croceibacterium</taxon>
    </lineage>
</organism>
<reference evidence="1" key="1">
    <citation type="submission" date="2015-05" db="EMBL/GenBank/DDBJ databases">
        <title>The complete genome of Altererythrobacter atlanticus strain 26DY36.</title>
        <authorList>
            <person name="Wu Y.-H."/>
            <person name="Cheng H."/>
            <person name="Wu X.-W."/>
        </authorList>
    </citation>
    <scope>NUCLEOTIDE SEQUENCE [LARGE SCALE GENOMIC DNA]</scope>
    <source>
        <strain evidence="1">26DY36</strain>
    </source>
</reference>
<dbReference type="EMBL" id="CP011452">
    <property type="protein sequence ID" value="AKH43903.1"/>
    <property type="molecule type" value="Genomic_DNA"/>
</dbReference>
<protein>
    <submittedName>
        <fullName evidence="1">Uncharacterized protein</fullName>
    </submittedName>
</protein>
<dbReference type="Proteomes" id="UP000034392">
    <property type="component" value="Chromosome"/>
</dbReference>
<dbReference type="PATRIC" id="fig|1267766.3.peg.2913"/>
<dbReference type="STRING" id="1267766.WYH_02876"/>
<evidence type="ECO:0000313" key="2">
    <source>
        <dbReference type="Proteomes" id="UP000034392"/>
    </source>
</evidence>
<evidence type="ECO:0000313" key="1">
    <source>
        <dbReference type="EMBL" id="AKH43903.1"/>
    </source>
</evidence>
<proteinExistence type="predicted"/>
<sequence length="148" mass="17103">MFKWVYHAVRVIFGGWWLFSGLMHFLWPHLQPLGDEKPAIDFTLALMASGLFEWIKVIEVVLGVTILLNRAMPLSIIALVPVNIVIIYWNLVLDTGMTEWTFGILSAIFNIILIWPWRHYFWPLIVWKGRADYGMEPGWPQSPGNPPA</sequence>
<accession>A0A0F7KUA3</accession>
<dbReference type="AlphaFoldDB" id="A0A0F7KUA3"/>